<keyword evidence="1 4" id="KW-0349">Heme</keyword>
<dbReference type="PROSITE" id="PS51007">
    <property type="entry name" value="CYTC"/>
    <property type="match status" value="2"/>
</dbReference>
<dbReference type="GO" id="GO:0046872">
    <property type="term" value="F:metal ion binding"/>
    <property type="evidence" value="ECO:0007669"/>
    <property type="project" value="UniProtKB-KW"/>
</dbReference>
<gene>
    <name evidence="7" type="ORF">LV85_02152</name>
</gene>
<evidence type="ECO:0000313" key="8">
    <source>
        <dbReference type="Proteomes" id="UP000248882"/>
    </source>
</evidence>
<dbReference type="OrthoDB" id="9809720at2"/>
<dbReference type="Proteomes" id="UP000248882">
    <property type="component" value="Unassembled WGS sequence"/>
</dbReference>
<feature type="domain" description="Cytochrome c" evidence="6">
    <location>
        <begin position="46"/>
        <end position="160"/>
    </location>
</feature>
<keyword evidence="5" id="KW-0472">Membrane</keyword>
<keyword evidence="2 4" id="KW-0479">Metal-binding</keyword>
<dbReference type="GO" id="GO:0009055">
    <property type="term" value="F:electron transfer activity"/>
    <property type="evidence" value="ECO:0007669"/>
    <property type="project" value="InterPro"/>
</dbReference>
<evidence type="ECO:0000256" key="5">
    <source>
        <dbReference type="SAM" id="Phobius"/>
    </source>
</evidence>
<organism evidence="7 8">
    <name type="scientific">Algoriphagus chordae</name>
    <dbReference type="NCBI Taxonomy" id="237019"/>
    <lineage>
        <taxon>Bacteria</taxon>
        <taxon>Pseudomonadati</taxon>
        <taxon>Bacteroidota</taxon>
        <taxon>Cytophagia</taxon>
        <taxon>Cytophagales</taxon>
        <taxon>Cyclobacteriaceae</taxon>
        <taxon>Algoriphagus</taxon>
    </lineage>
</organism>
<sequence length="331" mass="36605">MKTIFKILAYTIGLAIILLVCGIAFVNFTFPKVSPASELSIDHSPDRVARGAYLANHVTVCVDCHSTRDFSRFSGPLKPGTIGEGGDLFDQSMGFPGVFYARNITPVGISDYTDGELYRLITTGVTNEDRAMFPLMPYPYYGKMDKEDIYDIIAYIRTLDPIEREIPESKANFPVNIILKTIPKDGTPQMKPAKTDQVAYGAYLTNAASCMECHSPVDAQGTLLEGKDFSGGREFKFPDGSVVRSANLTQDIETGIGSWSETKFVGSFKQYLDPTYHSPKVQPGEFNTVMPWTMYGGMEEEDLKAIYAYFKTIDPIANQVTKFSPPSDSSD</sequence>
<dbReference type="PANTHER" id="PTHR35008">
    <property type="entry name" value="BLL4482 PROTEIN-RELATED"/>
    <property type="match status" value="1"/>
</dbReference>
<dbReference type="InterPro" id="IPR009056">
    <property type="entry name" value="Cyt_c-like_dom"/>
</dbReference>
<feature type="domain" description="Cytochrome c" evidence="6">
    <location>
        <begin position="196"/>
        <end position="314"/>
    </location>
</feature>
<dbReference type="Gene3D" id="1.10.760.10">
    <property type="entry name" value="Cytochrome c-like domain"/>
    <property type="match status" value="2"/>
</dbReference>
<evidence type="ECO:0000259" key="6">
    <source>
        <dbReference type="PROSITE" id="PS51007"/>
    </source>
</evidence>
<keyword evidence="3 4" id="KW-0408">Iron</keyword>
<dbReference type="GO" id="GO:0020037">
    <property type="term" value="F:heme binding"/>
    <property type="evidence" value="ECO:0007669"/>
    <property type="project" value="InterPro"/>
</dbReference>
<feature type="transmembrane region" description="Helical" evidence="5">
    <location>
        <begin position="7"/>
        <end position="30"/>
    </location>
</feature>
<evidence type="ECO:0000256" key="4">
    <source>
        <dbReference type="PROSITE-ProRule" id="PRU00433"/>
    </source>
</evidence>
<proteinExistence type="predicted"/>
<protein>
    <submittedName>
        <fullName evidence="7">Mono/diheme cytochrome c family protein</fullName>
    </submittedName>
</protein>
<accession>A0A2W7SMP6</accession>
<evidence type="ECO:0000313" key="7">
    <source>
        <dbReference type="EMBL" id="PZX52002.1"/>
    </source>
</evidence>
<reference evidence="7 8" key="1">
    <citation type="submission" date="2018-06" db="EMBL/GenBank/DDBJ databases">
        <title>Genomic Encyclopedia of Archaeal and Bacterial Type Strains, Phase II (KMG-II): from individual species to whole genera.</title>
        <authorList>
            <person name="Goeker M."/>
        </authorList>
    </citation>
    <scope>NUCLEOTIDE SEQUENCE [LARGE SCALE GENOMIC DNA]</scope>
    <source>
        <strain evidence="7 8">DSM 19830</strain>
    </source>
</reference>
<keyword evidence="8" id="KW-1185">Reference proteome</keyword>
<comment type="caution">
    <text evidence="7">The sequence shown here is derived from an EMBL/GenBank/DDBJ whole genome shotgun (WGS) entry which is preliminary data.</text>
</comment>
<evidence type="ECO:0000256" key="3">
    <source>
        <dbReference type="ARBA" id="ARBA00023004"/>
    </source>
</evidence>
<dbReference type="AlphaFoldDB" id="A0A2W7SMP6"/>
<evidence type="ECO:0000256" key="2">
    <source>
        <dbReference type="ARBA" id="ARBA00022723"/>
    </source>
</evidence>
<dbReference type="RefSeq" id="WP_111319169.1">
    <property type="nucleotide sequence ID" value="NZ_QKZT01000008.1"/>
</dbReference>
<keyword evidence="5" id="KW-1133">Transmembrane helix</keyword>
<keyword evidence="5" id="KW-0812">Transmembrane</keyword>
<dbReference type="SUPFAM" id="SSF46626">
    <property type="entry name" value="Cytochrome c"/>
    <property type="match status" value="2"/>
</dbReference>
<evidence type="ECO:0000256" key="1">
    <source>
        <dbReference type="ARBA" id="ARBA00022617"/>
    </source>
</evidence>
<dbReference type="InterPro" id="IPR036909">
    <property type="entry name" value="Cyt_c-like_dom_sf"/>
</dbReference>
<dbReference type="PANTHER" id="PTHR35008:SF8">
    <property type="entry name" value="ALCOHOL DEHYDROGENASE CYTOCHROME C SUBUNIT"/>
    <property type="match status" value="1"/>
</dbReference>
<name>A0A2W7SMP6_9BACT</name>
<dbReference type="EMBL" id="QKZT01000008">
    <property type="protein sequence ID" value="PZX52002.1"/>
    <property type="molecule type" value="Genomic_DNA"/>
</dbReference>
<dbReference type="InterPro" id="IPR051459">
    <property type="entry name" value="Cytochrome_c-type_DH"/>
</dbReference>